<comment type="subcellular location">
    <subcellularLocation>
        <location evidence="1">Cytoplasm</location>
    </subcellularLocation>
    <subcellularLocation>
        <location evidence="2">Nucleus</location>
        <location evidence="2">Nucleolus</location>
    </subcellularLocation>
</comment>
<dbReference type="SUPFAM" id="SSF55666">
    <property type="entry name" value="Ribonuclease PH domain 2-like"/>
    <property type="match status" value="1"/>
</dbReference>
<dbReference type="InterPro" id="IPR020568">
    <property type="entry name" value="Ribosomal_Su5_D2-typ_SF"/>
</dbReference>
<dbReference type="GO" id="GO:0000467">
    <property type="term" value="P:exonucleolytic trimming to generate mature 3'-end of 5.8S rRNA from tricistronic rRNA transcript (SSU-rRNA, 5.8S rRNA, LSU-rRNA)"/>
    <property type="evidence" value="ECO:0007669"/>
    <property type="project" value="TreeGrafter"/>
</dbReference>
<keyword evidence="5" id="KW-0271">Exosome</keyword>
<dbReference type="GO" id="GO:0071035">
    <property type="term" value="P:nuclear polyadenylation-dependent rRNA catabolic process"/>
    <property type="evidence" value="ECO:0007669"/>
    <property type="project" value="TreeGrafter"/>
</dbReference>
<dbReference type="GO" id="GO:0016075">
    <property type="term" value="P:rRNA catabolic process"/>
    <property type="evidence" value="ECO:0007669"/>
    <property type="project" value="TreeGrafter"/>
</dbReference>
<gene>
    <name evidence="9" type="ORF">PSTT_00784</name>
</gene>
<dbReference type="InterPro" id="IPR050590">
    <property type="entry name" value="Exosome_comp_Rrp42_subfam"/>
</dbReference>
<feature type="domain" description="Exoribonuclease phosphorolytic" evidence="8">
    <location>
        <begin position="250"/>
        <end position="300"/>
    </location>
</feature>
<evidence type="ECO:0000256" key="6">
    <source>
        <dbReference type="ARBA" id="ARBA00042523"/>
    </source>
</evidence>
<dbReference type="Gene3D" id="3.30.230.70">
    <property type="entry name" value="GHMP Kinase, N-terminal domain"/>
    <property type="match status" value="1"/>
</dbReference>
<dbReference type="SUPFAM" id="SSF54211">
    <property type="entry name" value="Ribosomal protein S5 domain 2-like"/>
    <property type="match status" value="1"/>
</dbReference>
<dbReference type="GO" id="GO:0034473">
    <property type="term" value="P:U1 snRNA 3'-end processing"/>
    <property type="evidence" value="ECO:0007669"/>
    <property type="project" value="TreeGrafter"/>
</dbReference>
<proteinExistence type="inferred from homology"/>
<dbReference type="VEuPathDB" id="FungiDB:PSHT_05923"/>
<dbReference type="PANTHER" id="PTHR11097:SF8">
    <property type="entry name" value="EXOSOME COMPLEX COMPONENT RRP42"/>
    <property type="match status" value="1"/>
</dbReference>
<evidence type="ECO:0000256" key="5">
    <source>
        <dbReference type="ARBA" id="ARBA00022835"/>
    </source>
</evidence>
<dbReference type="VEuPathDB" id="FungiDB:PSTT_00784"/>
<dbReference type="Pfam" id="PF01138">
    <property type="entry name" value="RNase_PH"/>
    <property type="match status" value="1"/>
</dbReference>
<dbReference type="GO" id="GO:0034475">
    <property type="term" value="P:U4 snRNA 3'-end processing"/>
    <property type="evidence" value="ECO:0007669"/>
    <property type="project" value="TreeGrafter"/>
</dbReference>
<evidence type="ECO:0000256" key="2">
    <source>
        <dbReference type="ARBA" id="ARBA00004604"/>
    </source>
</evidence>
<dbReference type="Proteomes" id="UP000239156">
    <property type="component" value="Unassembled WGS sequence"/>
</dbReference>
<dbReference type="InterPro" id="IPR027408">
    <property type="entry name" value="PNPase/RNase_PH_dom_sf"/>
</dbReference>
<organism evidence="9 10">
    <name type="scientific">Puccinia striiformis</name>
    <dbReference type="NCBI Taxonomy" id="27350"/>
    <lineage>
        <taxon>Eukaryota</taxon>
        <taxon>Fungi</taxon>
        <taxon>Dikarya</taxon>
        <taxon>Basidiomycota</taxon>
        <taxon>Pucciniomycotina</taxon>
        <taxon>Pucciniomycetes</taxon>
        <taxon>Pucciniales</taxon>
        <taxon>Pucciniaceae</taxon>
        <taxon>Puccinia</taxon>
    </lineage>
</organism>
<keyword evidence="10" id="KW-1185">Reference proteome</keyword>
<dbReference type="GO" id="GO:0000177">
    <property type="term" value="C:cytoplasmic exosome (RNase complex)"/>
    <property type="evidence" value="ECO:0007669"/>
    <property type="project" value="TreeGrafter"/>
</dbReference>
<dbReference type="GO" id="GO:0005730">
    <property type="term" value="C:nucleolus"/>
    <property type="evidence" value="ECO:0007669"/>
    <property type="project" value="UniProtKB-SubCell"/>
</dbReference>
<comment type="caution">
    <text evidence="9">The sequence shown here is derived from an EMBL/GenBank/DDBJ whole genome shotgun (WGS) entry which is preliminary data.</text>
</comment>
<protein>
    <recommendedName>
        <fullName evidence="6">Ribosomal RNA-processing protein 42</fullName>
    </recommendedName>
</protein>
<dbReference type="GO" id="GO:0034476">
    <property type="term" value="P:U5 snRNA 3'-end processing"/>
    <property type="evidence" value="ECO:0007669"/>
    <property type="project" value="TreeGrafter"/>
</dbReference>
<dbReference type="VEuPathDB" id="FungiDB:PSHT_05922"/>
<name>A0A2S4W5J2_9BASI</name>
<evidence type="ECO:0000259" key="8">
    <source>
        <dbReference type="Pfam" id="PF03725"/>
    </source>
</evidence>
<dbReference type="GO" id="GO:0035925">
    <property type="term" value="F:mRNA 3'-UTR AU-rich region binding"/>
    <property type="evidence" value="ECO:0007669"/>
    <property type="project" value="TreeGrafter"/>
</dbReference>
<comment type="similarity">
    <text evidence="3">Belongs to the RNase PH family.</text>
</comment>
<accession>A0A2S4W5J2</accession>
<dbReference type="Pfam" id="PF03725">
    <property type="entry name" value="RNase_PH_C"/>
    <property type="match status" value="1"/>
</dbReference>
<feature type="domain" description="Exoribonuclease phosphorolytic" evidence="7">
    <location>
        <begin position="39"/>
        <end position="172"/>
    </location>
</feature>
<dbReference type="AlphaFoldDB" id="A0A2S4W5J2"/>
<sequence>FRHKMTSMISTAEASFFSDSLSSLDTPSIRADGRTPFSYRPINLIEDVSVQCNGSARCQLRTSSENILTDVIVGCKLEVEQRDFDIHGAKIECSVDFPPAALIALPYDPAQLYTSYLNMIYGPLGSSKQLRISSTHAWVIYIDAVVISASAGNAMDVICMAVHKALCNLKLPKTAEVGYQRTKATDTAVPIEVETLSSVPNDSMVAETGTQGLLWHNRPSKTKSSSQAYDFELKDTDAEHGDRLSIKDFIPIVITINLIDQKMFLDATLEEESISSNRLILAYTEVGKKVANVIQTGGKSEIGFDLLRSVIREGAKVAGDLSKQL</sequence>
<feature type="non-terminal residue" evidence="9">
    <location>
        <position position="1"/>
    </location>
</feature>
<reference evidence="9" key="1">
    <citation type="submission" date="2017-12" db="EMBL/GenBank/DDBJ databases">
        <title>Gene loss provides genomic basis for host adaptation in cereal stripe rust fungi.</title>
        <authorList>
            <person name="Xia C."/>
        </authorList>
    </citation>
    <scope>NUCLEOTIDE SEQUENCE [LARGE SCALE GENOMIC DNA]</scope>
    <source>
        <strain evidence="9">93-210</strain>
    </source>
</reference>
<dbReference type="PANTHER" id="PTHR11097">
    <property type="entry name" value="EXOSOME COMPLEX EXONUCLEASE RIBOSOMAL RNA PROCESSING PROTEIN"/>
    <property type="match status" value="1"/>
</dbReference>
<evidence type="ECO:0000259" key="7">
    <source>
        <dbReference type="Pfam" id="PF01138"/>
    </source>
</evidence>
<dbReference type="InterPro" id="IPR036345">
    <property type="entry name" value="ExoRNase_PH_dom2_sf"/>
</dbReference>
<dbReference type="GO" id="GO:0071028">
    <property type="term" value="P:nuclear mRNA surveillance"/>
    <property type="evidence" value="ECO:0007669"/>
    <property type="project" value="TreeGrafter"/>
</dbReference>
<evidence type="ECO:0000256" key="1">
    <source>
        <dbReference type="ARBA" id="ARBA00004496"/>
    </source>
</evidence>
<dbReference type="GO" id="GO:0000176">
    <property type="term" value="C:nuclear exosome (RNase complex)"/>
    <property type="evidence" value="ECO:0007669"/>
    <property type="project" value="TreeGrafter"/>
</dbReference>
<dbReference type="GO" id="GO:0071038">
    <property type="term" value="P:TRAMP-dependent tRNA surveillance pathway"/>
    <property type="evidence" value="ECO:0007669"/>
    <property type="project" value="TreeGrafter"/>
</dbReference>
<evidence type="ECO:0000313" key="10">
    <source>
        <dbReference type="Proteomes" id="UP000239156"/>
    </source>
</evidence>
<dbReference type="InterPro" id="IPR001247">
    <property type="entry name" value="ExoRNase_PH_dom1"/>
</dbReference>
<dbReference type="EMBL" id="PKSL01000004">
    <property type="protein sequence ID" value="POW16967.1"/>
    <property type="molecule type" value="Genomic_DNA"/>
</dbReference>
<evidence type="ECO:0000256" key="4">
    <source>
        <dbReference type="ARBA" id="ARBA00022490"/>
    </source>
</evidence>
<evidence type="ECO:0000256" key="3">
    <source>
        <dbReference type="ARBA" id="ARBA00006678"/>
    </source>
</evidence>
<evidence type="ECO:0000313" key="9">
    <source>
        <dbReference type="EMBL" id="POW16967.1"/>
    </source>
</evidence>
<keyword evidence="4" id="KW-0963">Cytoplasm</keyword>
<dbReference type="InterPro" id="IPR015847">
    <property type="entry name" value="ExoRNase_PH_dom2"/>
</dbReference>